<proteinExistence type="predicted"/>
<feature type="domain" description="Methyltransferase" evidence="1">
    <location>
        <begin position="39"/>
        <end position="138"/>
    </location>
</feature>
<dbReference type="AlphaFoldDB" id="A0AAT9LE36"/>
<dbReference type="InterPro" id="IPR029063">
    <property type="entry name" value="SAM-dependent_MTases_sf"/>
</dbReference>
<dbReference type="GO" id="GO:0032259">
    <property type="term" value="P:methylation"/>
    <property type="evidence" value="ECO:0007669"/>
    <property type="project" value="UniProtKB-KW"/>
</dbReference>
<dbReference type="PANTHER" id="PTHR42912">
    <property type="entry name" value="METHYLTRANSFERASE"/>
    <property type="match status" value="1"/>
</dbReference>
<protein>
    <submittedName>
        <fullName evidence="2">Methyltransferase domain-containing protein</fullName>
    </submittedName>
</protein>
<dbReference type="Gene3D" id="2.20.130.10">
    <property type="entry name" value="CAC2371-like domains"/>
    <property type="match status" value="1"/>
</dbReference>
<dbReference type="Pfam" id="PF13649">
    <property type="entry name" value="Methyltransf_25"/>
    <property type="match status" value="1"/>
</dbReference>
<dbReference type="GO" id="GO:0008168">
    <property type="term" value="F:methyltransferase activity"/>
    <property type="evidence" value="ECO:0007669"/>
    <property type="project" value="UniProtKB-KW"/>
</dbReference>
<dbReference type="PANTHER" id="PTHR42912:SF80">
    <property type="entry name" value="METHYLTRANSFERASE DOMAIN-CONTAINING PROTEIN"/>
    <property type="match status" value="1"/>
</dbReference>
<reference evidence="2" key="2">
    <citation type="journal article" date="2023" name="Biology">
        <title>Prokaryotic Life Associated with Coal-Fire Gas Vents Revealed by Metagenomics.</title>
        <authorList>
            <person name="Kadnikov V.V."/>
            <person name="Mardanov A.V."/>
            <person name="Beletsky A.V."/>
            <person name="Karnachuk O.V."/>
            <person name="Ravin N.V."/>
        </authorList>
    </citation>
    <scope>NUCLEOTIDE SEQUENCE</scope>
    <source>
        <strain evidence="2">Bu02</strain>
    </source>
</reference>
<reference evidence="2" key="1">
    <citation type="submission" date="2020-10" db="EMBL/GenBank/DDBJ databases">
        <authorList>
            <person name="Kadnikov V."/>
            <person name="Beletsky A.V."/>
            <person name="Mardanov A.V."/>
            <person name="Karnachuk O.V."/>
            <person name="Ravin N.V."/>
        </authorList>
    </citation>
    <scope>NUCLEOTIDE SEQUENCE</scope>
    <source>
        <strain evidence="2">Bu02</strain>
    </source>
</reference>
<dbReference type="InterPro" id="IPR041698">
    <property type="entry name" value="Methyltransf_25"/>
</dbReference>
<sequence length="273" mass="30657">MVRQDQFSGFFAEFYDILHAGLGDVEAYLGYARRFGPRILELGSGTGRILIPLARAGFQVTGVDLSDDMMAICRQKLECESSEVRGRARVVKGNIVDLDLGDTFDLVIAPCNLINCLTGPSEGLALLRTARRHLRDGGMFILDSSIPDIPHMVKSNGVTKTFEFTHPLTGTTIIDRFTAWYDFVLQIETDHIILEERDGSRLLRREEVTDTQTYYFPREVRMMLAAAGFRIVHEQGSVIEDIPIDSNAGEMVFFCQKDSDRNLEINMHANCAL</sequence>
<dbReference type="CDD" id="cd02440">
    <property type="entry name" value="AdoMet_MTases"/>
    <property type="match status" value="1"/>
</dbReference>
<dbReference type="Gene3D" id="3.40.50.150">
    <property type="entry name" value="Vaccinia Virus protein VP39"/>
    <property type="match status" value="1"/>
</dbReference>
<accession>A0AAT9LE36</accession>
<dbReference type="KEGG" id="fcz:IMF26_04380"/>
<evidence type="ECO:0000259" key="1">
    <source>
        <dbReference type="Pfam" id="PF13649"/>
    </source>
</evidence>
<keyword evidence="2" id="KW-0489">Methyltransferase</keyword>
<name>A0AAT9LE36_9FIRM</name>
<dbReference type="SUPFAM" id="SSF53335">
    <property type="entry name" value="S-adenosyl-L-methionine-dependent methyltransferases"/>
    <property type="match status" value="1"/>
</dbReference>
<evidence type="ECO:0000313" key="2">
    <source>
        <dbReference type="EMBL" id="QUL99298.1"/>
    </source>
</evidence>
<organism evidence="2">
    <name type="scientific">Candidatus Fermentithermobacillus carboniphilus</name>
    <dbReference type="NCBI Taxonomy" id="3085328"/>
    <lineage>
        <taxon>Bacteria</taxon>
        <taxon>Bacillati</taxon>
        <taxon>Bacillota</taxon>
        <taxon>Candidatus Fermentithermobacillia</taxon>
        <taxon>Candidatus Fermentithermobacillales</taxon>
        <taxon>Candidatus Fermentithermobacillaceae</taxon>
        <taxon>Candidatus Fermentithermobacillus</taxon>
    </lineage>
</organism>
<dbReference type="InterPro" id="IPR050508">
    <property type="entry name" value="Methyltransf_Superfamily"/>
</dbReference>
<gene>
    <name evidence="2" type="ORF">IMF26_04380</name>
</gene>
<keyword evidence="2" id="KW-0808">Transferase</keyword>
<dbReference type="EMBL" id="CP062796">
    <property type="protein sequence ID" value="QUL99298.1"/>
    <property type="molecule type" value="Genomic_DNA"/>
</dbReference>